<accession>A0A315FN08</accession>
<protein>
    <recommendedName>
        <fullName evidence="4">DUF3108 domain-containing protein</fullName>
    </recommendedName>
</protein>
<dbReference type="RefSeq" id="WP_108312540.1">
    <property type="nucleotide sequence ID" value="NZ_NESN01000002.1"/>
</dbReference>
<reference evidence="2 3" key="1">
    <citation type="submission" date="2017-04" db="EMBL/GenBank/DDBJ databases">
        <title>Unexpected and diverse lifestyles within the genus Limnohabitans.</title>
        <authorList>
            <person name="Kasalicky V."/>
            <person name="Mehrshad M."/>
            <person name="Andrei S.-A."/>
            <person name="Salcher M."/>
            <person name="Kratochvilova H."/>
            <person name="Simek K."/>
            <person name="Ghai R."/>
        </authorList>
    </citation>
    <scope>NUCLEOTIDE SEQUENCE [LARGE SCALE GENOMIC DNA]</scope>
    <source>
        <strain evidence="2 3">II-B4</strain>
    </source>
</reference>
<proteinExistence type="predicted"/>
<feature type="compositionally biased region" description="Pro residues" evidence="1">
    <location>
        <begin position="102"/>
        <end position="116"/>
    </location>
</feature>
<dbReference type="AlphaFoldDB" id="A0A315FN08"/>
<name>A0A315FN08_9BURK</name>
<gene>
    <name evidence="2" type="ORF">B9Z37_06060</name>
</gene>
<comment type="caution">
    <text evidence="2">The sequence shown here is derived from an EMBL/GenBank/DDBJ whole genome shotgun (WGS) entry which is preliminary data.</text>
</comment>
<organism evidence="2 3">
    <name type="scientific">Limnohabitans parvus II-B4</name>
    <dbReference type="NCBI Taxonomy" id="1293052"/>
    <lineage>
        <taxon>Bacteria</taxon>
        <taxon>Pseudomonadati</taxon>
        <taxon>Pseudomonadota</taxon>
        <taxon>Betaproteobacteria</taxon>
        <taxon>Burkholderiales</taxon>
        <taxon>Comamonadaceae</taxon>
        <taxon>Limnohabitans</taxon>
    </lineage>
</organism>
<evidence type="ECO:0000313" key="2">
    <source>
        <dbReference type="EMBL" id="PUE54587.1"/>
    </source>
</evidence>
<feature type="region of interest" description="Disordered" evidence="1">
    <location>
        <begin position="60"/>
        <end position="156"/>
    </location>
</feature>
<dbReference type="OrthoDB" id="8526020at2"/>
<evidence type="ECO:0008006" key="4">
    <source>
        <dbReference type="Google" id="ProtNLM"/>
    </source>
</evidence>
<dbReference type="Proteomes" id="UP000250790">
    <property type="component" value="Unassembled WGS sequence"/>
</dbReference>
<evidence type="ECO:0000256" key="1">
    <source>
        <dbReference type="SAM" id="MobiDB-lite"/>
    </source>
</evidence>
<dbReference type="EMBL" id="NESN01000002">
    <property type="protein sequence ID" value="PUE54587.1"/>
    <property type="molecule type" value="Genomic_DNA"/>
</dbReference>
<sequence length="396" mass="42360">MRAKLATPTADDKAALSGPPSRRALLALVLAVLVAHAVALLSVSGSLDLRLPADDAVRTGPLQTRWVPPPAAAPAQPRPKTVKPRTRIATETTVPTDTPAHTPAPSPEAAELPPPQQANTAVEPTPTAPLAAPVESAPTQALTPPVPATPASEATAQTATSAMPLIPLGALPPSSLLNYRLTGLAKGLTYHATGELRWQANDSAYAMNLSVKAFLLGSRHWRSVGAVNASGLAPTRFSDSWRNERAAHFDRENNRVVFSNNAPVATLEPGAQDQISLYVQLAAAMAGEPQRFQPGTRLQIQTATTRDALPWLLTMGPAETLKLDAQTLPTAKWVCQPRNRFDAKVEFWMAEKYAWMPVRIRITQISGDYIDLMFSGQEPLPPLPTTNLPVEKTTPS</sequence>
<dbReference type="Pfam" id="PF11306">
    <property type="entry name" value="DUF3108"/>
    <property type="match status" value="1"/>
</dbReference>
<dbReference type="InterPro" id="IPR021457">
    <property type="entry name" value="DUF3108"/>
</dbReference>
<keyword evidence="3" id="KW-1185">Reference proteome</keyword>
<evidence type="ECO:0000313" key="3">
    <source>
        <dbReference type="Proteomes" id="UP000250790"/>
    </source>
</evidence>